<evidence type="ECO:0000256" key="1">
    <source>
        <dbReference type="ARBA" id="ARBA00001913"/>
    </source>
</evidence>
<evidence type="ECO:0000256" key="2">
    <source>
        <dbReference type="ARBA" id="ARBA00004167"/>
    </source>
</evidence>
<keyword evidence="9 13" id="KW-1133">Transmembrane helix</keyword>
<keyword evidence="5 13" id="KW-0812">Transmembrane</keyword>
<dbReference type="SUPFAM" id="SSF49562">
    <property type="entry name" value="C2 domain (Calcium/lipid-binding domain, CaLB)"/>
    <property type="match status" value="2"/>
</dbReference>
<dbReference type="InterPro" id="IPR031468">
    <property type="entry name" value="SMP_LBD"/>
</dbReference>
<evidence type="ECO:0000256" key="5">
    <source>
        <dbReference type="ARBA" id="ARBA00022692"/>
    </source>
</evidence>
<evidence type="ECO:0000259" key="14">
    <source>
        <dbReference type="PROSITE" id="PS50004"/>
    </source>
</evidence>
<comment type="cofactor">
    <cofactor evidence="1">
        <name>Ca(2+)</name>
        <dbReference type="ChEBI" id="CHEBI:29108"/>
    </cofactor>
</comment>
<keyword evidence="11" id="KW-0446">Lipid-binding</keyword>
<protein>
    <submittedName>
        <fullName evidence="16">Uncharacterized protein</fullName>
    </submittedName>
</protein>
<dbReference type="AlphaFoldDB" id="A0AAV0RIP0"/>
<evidence type="ECO:0000256" key="10">
    <source>
        <dbReference type="ARBA" id="ARBA00023055"/>
    </source>
</evidence>
<gene>
    <name evidence="16" type="ORF">LITE_LOCUS48393</name>
</gene>
<dbReference type="Gene3D" id="2.60.40.150">
    <property type="entry name" value="C2 domain"/>
    <property type="match status" value="2"/>
</dbReference>
<keyword evidence="7" id="KW-0677">Repeat</keyword>
<sequence>MGFFSMIFGFVGFGVGISTGIVIGYFLFIHSVPSDVKDPEIRPLAEQDDETLQRMFPEIPPWVKNPDHERIDWLNKFIEYMWPYLDKAICKTVQEIAKPIIAEQIPKYKIDSVEFETLTLGSLPPTFQGMKVYVTDEKELIMEPCIKWAGNPNVLVAVKAFGLKATAQFWMIVKVLDLQVFASPRITLKPLVPSFPCFANIYVSLMEKPHVDFGLKLVGADLMSIPGVYRLVQEIIKDQVANMYLWPKTLGIQVLDPCRALKRPVGILTVKVLRAMRLKKKDLLGASDPYVKLKLSEDKVPSKKTTVRHKNLNPEWNEEFSMTVRDPETQALELHVYDWEQVGKHDKMGMNLVPLKDIPPEETKVMTLDLLKTMDLNDPQNEKSRGQIVVELTYKPFKEEEMPSTFEEMQTVEKPPEGTPAGGGLLVVIVHEAQDVEGKHHTNPCVRITFKGEEKRTKPIKKCRDPRWEEEFQFMLEEPPTNEKLHVEVTSSSKRMGMLHPKECLGYTVINLADVVHNKRINEKYHLIDSKNGKLQLELQWRAAAQ</sequence>
<dbReference type="FunFam" id="2.60.40.150:FF:000102">
    <property type="entry name" value="Synaptotagmin-2 isoform A"/>
    <property type="match status" value="1"/>
</dbReference>
<evidence type="ECO:0000313" key="17">
    <source>
        <dbReference type="Proteomes" id="UP001154282"/>
    </source>
</evidence>
<dbReference type="EMBL" id="CAMGYJ010000011">
    <property type="protein sequence ID" value="CAI0557500.1"/>
    <property type="molecule type" value="Genomic_DNA"/>
</dbReference>
<name>A0AAV0RIP0_9ROSI</name>
<dbReference type="PANTHER" id="PTHR10774:SF214">
    <property type="entry name" value="CALCIUM-DEPENDENT LIPID-BINDING (CALB DOMAIN) FAMILY PROTEIN-RELATED"/>
    <property type="match status" value="1"/>
</dbReference>
<evidence type="ECO:0000313" key="16">
    <source>
        <dbReference type="EMBL" id="CAI0557500.1"/>
    </source>
</evidence>
<keyword evidence="6" id="KW-0479">Metal-binding</keyword>
<feature type="domain" description="C2" evidence="14">
    <location>
        <begin position="246"/>
        <end position="368"/>
    </location>
</feature>
<keyword evidence="10" id="KW-0445">Lipid transport</keyword>
<dbReference type="PROSITE" id="PS50004">
    <property type="entry name" value="C2"/>
    <property type="match status" value="2"/>
</dbReference>
<dbReference type="Pfam" id="PF00168">
    <property type="entry name" value="C2"/>
    <property type="match status" value="2"/>
</dbReference>
<dbReference type="Pfam" id="PF17047">
    <property type="entry name" value="SMP_LBD"/>
    <property type="match status" value="1"/>
</dbReference>
<evidence type="ECO:0000256" key="13">
    <source>
        <dbReference type="SAM" id="Phobius"/>
    </source>
</evidence>
<reference evidence="16" key="1">
    <citation type="submission" date="2022-08" db="EMBL/GenBank/DDBJ databases">
        <authorList>
            <person name="Gutierrez-Valencia J."/>
        </authorList>
    </citation>
    <scope>NUCLEOTIDE SEQUENCE</scope>
</reference>
<dbReference type="InterPro" id="IPR045050">
    <property type="entry name" value="Synaptotagmin_plant"/>
</dbReference>
<dbReference type="InterPro" id="IPR035892">
    <property type="entry name" value="C2_domain_sf"/>
</dbReference>
<organism evidence="16 17">
    <name type="scientific">Linum tenue</name>
    <dbReference type="NCBI Taxonomy" id="586396"/>
    <lineage>
        <taxon>Eukaryota</taxon>
        <taxon>Viridiplantae</taxon>
        <taxon>Streptophyta</taxon>
        <taxon>Embryophyta</taxon>
        <taxon>Tracheophyta</taxon>
        <taxon>Spermatophyta</taxon>
        <taxon>Magnoliopsida</taxon>
        <taxon>eudicotyledons</taxon>
        <taxon>Gunneridae</taxon>
        <taxon>Pentapetalae</taxon>
        <taxon>rosids</taxon>
        <taxon>fabids</taxon>
        <taxon>Malpighiales</taxon>
        <taxon>Linaceae</taxon>
        <taxon>Linum</taxon>
    </lineage>
</organism>
<dbReference type="GO" id="GO:0016020">
    <property type="term" value="C:membrane"/>
    <property type="evidence" value="ECO:0007669"/>
    <property type="project" value="UniProtKB-SubCell"/>
</dbReference>
<comment type="subcellular location">
    <subcellularLocation>
        <location evidence="2">Membrane</location>
        <topology evidence="2">Single-pass membrane protein</topology>
    </subcellularLocation>
</comment>
<feature type="domain" description="C2" evidence="14">
    <location>
        <begin position="404"/>
        <end position="525"/>
    </location>
</feature>
<evidence type="ECO:0000256" key="8">
    <source>
        <dbReference type="ARBA" id="ARBA00022837"/>
    </source>
</evidence>
<dbReference type="PRINTS" id="PR00360">
    <property type="entry name" value="C2DOMAIN"/>
</dbReference>
<evidence type="ECO:0000256" key="9">
    <source>
        <dbReference type="ARBA" id="ARBA00022989"/>
    </source>
</evidence>
<dbReference type="GO" id="GO:0006869">
    <property type="term" value="P:lipid transport"/>
    <property type="evidence" value="ECO:0007669"/>
    <property type="project" value="UniProtKB-KW"/>
</dbReference>
<evidence type="ECO:0000256" key="4">
    <source>
        <dbReference type="ARBA" id="ARBA00022448"/>
    </source>
</evidence>
<keyword evidence="8" id="KW-0106">Calcium</keyword>
<dbReference type="InterPro" id="IPR000008">
    <property type="entry name" value="C2_dom"/>
</dbReference>
<comment type="caution">
    <text evidence="16">The sequence shown here is derived from an EMBL/GenBank/DDBJ whole genome shotgun (WGS) entry which is preliminary data.</text>
</comment>
<dbReference type="InterPro" id="IPR039010">
    <property type="entry name" value="Synaptotagmin_SMP"/>
</dbReference>
<dbReference type="GO" id="GO:0046872">
    <property type="term" value="F:metal ion binding"/>
    <property type="evidence" value="ECO:0007669"/>
    <property type="project" value="UniProtKB-KW"/>
</dbReference>
<evidence type="ECO:0000256" key="12">
    <source>
        <dbReference type="ARBA" id="ARBA00023136"/>
    </source>
</evidence>
<dbReference type="FunFam" id="2.60.40.150:FF:000066">
    <property type="entry name" value="Extended synaptotagmin-2"/>
    <property type="match status" value="1"/>
</dbReference>
<dbReference type="PROSITE" id="PS51847">
    <property type="entry name" value="SMP"/>
    <property type="match status" value="1"/>
</dbReference>
<feature type="transmembrane region" description="Helical" evidence="13">
    <location>
        <begin position="7"/>
        <end position="28"/>
    </location>
</feature>
<keyword evidence="17" id="KW-1185">Reference proteome</keyword>
<dbReference type="CDD" id="cd21677">
    <property type="entry name" value="SMP_SYT"/>
    <property type="match status" value="1"/>
</dbReference>
<feature type="domain" description="SMP-LTD" evidence="15">
    <location>
        <begin position="67"/>
        <end position="255"/>
    </location>
</feature>
<comment type="similarity">
    <text evidence="3">Belongs to the synaptotagmin family.</text>
</comment>
<dbReference type="GO" id="GO:0005783">
    <property type="term" value="C:endoplasmic reticulum"/>
    <property type="evidence" value="ECO:0007669"/>
    <property type="project" value="TreeGrafter"/>
</dbReference>
<proteinExistence type="inferred from homology"/>
<dbReference type="Proteomes" id="UP001154282">
    <property type="component" value="Unassembled WGS sequence"/>
</dbReference>
<dbReference type="PANTHER" id="PTHR10774">
    <property type="entry name" value="EXTENDED SYNAPTOTAGMIN-RELATED"/>
    <property type="match status" value="1"/>
</dbReference>
<dbReference type="GO" id="GO:0008289">
    <property type="term" value="F:lipid binding"/>
    <property type="evidence" value="ECO:0007669"/>
    <property type="project" value="UniProtKB-KW"/>
</dbReference>
<evidence type="ECO:0000256" key="6">
    <source>
        <dbReference type="ARBA" id="ARBA00022723"/>
    </source>
</evidence>
<accession>A0AAV0RIP0</accession>
<keyword evidence="4" id="KW-0813">Transport</keyword>
<dbReference type="SMART" id="SM00239">
    <property type="entry name" value="C2"/>
    <property type="match status" value="2"/>
</dbReference>
<evidence type="ECO:0000256" key="7">
    <source>
        <dbReference type="ARBA" id="ARBA00022737"/>
    </source>
</evidence>
<keyword evidence="12 13" id="KW-0472">Membrane</keyword>
<evidence type="ECO:0000256" key="3">
    <source>
        <dbReference type="ARBA" id="ARBA00006996"/>
    </source>
</evidence>
<evidence type="ECO:0000256" key="11">
    <source>
        <dbReference type="ARBA" id="ARBA00023121"/>
    </source>
</evidence>
<evidence type="ECO:0000259" key="15">
    <source>
        <dbReference type="PROSITE" id="PS51847"/>
    </source>
</evidence>
<dbReference type="CDD" id="cd00030">
    <property type="entry name" value="C2"/>
    <property type="match status" value="2"/>
</dbReference>